<gene>
    <name evidence="1" type="ORF">SBA_ch1_27880</name>
</gene>
<dbReference type="Proteomes" id="UP001059971">
    <property type="component" value="Chromosome 1"/>
</dbReference>
<evidence type="ECO:0008006" key="3">
    <source>
        <dbReference type="Google" id="ProtNLM"/>
    </source>
</evidence>
<sequence>MALAVTGAFVEDGDELTYAPAEGTEGFHMTMMSRKGLLPEADFYFSIPYEPPVICTPEALDAIIDADDGNMLDAAYDLFRQELALADPEYAASVGLETLALEDFCDRYFAERMASDPFIWAERNLAEAQRNYEAQYTVAWRYAILRTHEVIELLVPHLDDRDFKRFSRYFKPVFVDDYATVPHESIQRMLALHRAGKLSVIAIGEKYRIDSHGPESGAILQVDDESTRYPVFIDAMGQRALSAKDFPFPSLCDQGIVQDMATAEGAPARGIVIDDQYHPVASGIPDDQLFCLSLPFLMGRHPFIQGITSSHEIGLTVGAVLAAAIGQTAHGADTVKRGVAG</sequence>
<dbReference type="EMBL" id="AP018817">
    <property type="protein sequence ID" value="BBF70588.1"/>
    <property type="molecule type" value="Genomic_DNA"/>
</dbReference>
<keyword evidence="2" id="KW-1185">Reference proteome</keyword>
<dbReference type="PANTHER" id="PTHR40254:SF1">
    <property type="entry name" value="BLR0577 PROTEIN"/>
    <property type="match status" value="1"/>
</dbReference>
<protein>
    <recommendedName>
        <fullName evidence="3">FAD dependent oxidoreductase</fullName>
    </recommendedName>
</protein>
<accession>A0ABN5WKV9</accession>
<evidence type="ECO:0000313" key="2">
    <source>
        <dbReference type="Proteomes" id="UP001059971"/>
    </source>
</evidence>
<dbReference type="InterPro" id="IPR052189">
    <property type="entry name" value="L-asp_N-monooxygenase_NS-form"/>
</dbReference>
<evidence type="ECO:0000313" key="1">
    <source>
        <dbReference type="EMBL" id="BBF70588.1"/>
    </source>
</evidence>
<proteinExistence type="predicted"/>
<reference evidence="1" key="1">
    <citation type="submission" date="2018-07" db="EMBL/GenBank/DDBJ databases">
        <title>Complete genome sequence of Sphingomonas bisphenolicum strain AO1, a bisphenol A degradative bacterium isolated from Japanese farm field.</title>
        <authorList>
            <person name="Murakami M."/>
            <person name="Koh M."/>
            <person name="Koba S."/>
            <person name="Matsumura Y."/>
        </authorList>
    </citation>
    <scope>NUCLEOTIDE SEQUENCE</scope>
    <source>
        <strain evidence="1">AO1</strain>
    </source>
</reference>
<organism evidence="1 2">
    <name type="scientific">Sphingomonas bisphenolicum</name>
    <dbReference type="NCBI Taxonomy" id="296544"/>
    <lineage>
        <taxon>Bacteria</taxon>
        <taxon>Pseudomonadati</taxon>
        <taxon>Pseudomonadota</taxon>
        <taxon>Alphaproteobacteria</taxon>
        <taxon>Sphingomonadales</taxon>
        <taxon>Sphingomonadaceae</taxon>
        <taxon>Sphingomonas</taxon>
    </lineage>
</organism>
<dbReference type="PANTHER" id="PTHR40254">
    <property type="entry name" value="BLR0577 PROTEIN"/>
    <property type="match status" value="1"/>
</dbReference>
<name>A0ABN5WKV9_9SPHN</name>